<gene>
    <name evidence="2" type="ORF">FHQ18_04540</name>
</gene>
<proteinExistence type="inferred from homology"/>
<dbReference type="InterPro" id="IPR001109">
    <property type="entry name" value="Hydrogenase_HupF/HypC"/>
</dbReference>
<evidence type="ECO:0000313" key="3">
    <source>
        <dbReference type="Proteomes" id="UP000322876"/>
    </source>
</evidence>
<dbReference type="Pfam" id="PF01455">
    <property type="entry name" value="HupF_HypC"/>
    <property type="match status" value="1"/>
</dbReference>
<dbReference type="PANTHER" id="PTHR35177">
    <property type="entry name" value="HYDROGENASE MATURATION FACTOR HYBG"/>
    <property type="match status" value="1"/>
</dbReference>
<dbReference type="NCBIfam" id="TIGR00074">
    <property type="entry name" value="hypC_hupF"/>
    <property type="match status" value="1"/>
</dbReference>
<protein>
    <submittedName>
        <fullName evidence="2">HypC/HybG/HupF family hydrogenase formation chaperone</fullName>
    </submittedName>
</protein>
<dbReference type="AlphaFoldDB" id="A0A5A8F811"/>
<comment type="similarity">
    <text evidence="1">Belongs to the HupF/HypC family.</text>
</comment>
<dbReference type="GO" id="GO:1902670">
    <property type="term" value="F:carbon dioxide binding"/>
    <property type="evidence" value="ECO:0007669"/>
    <property type="project" value="TreeGrafter"/>
</dbReference>
<dbReference type="RefSeq" id="WP_149265989.1">
    <property type="nucleotide sequence ID" value="NZ_VFJB01000004.1"/>
</dbReference>
<keyword evidence="3" id="KW-1185">Reference proteome</keyword>
<dbReference type="Gene3D" id="2.30.30.140">
    <property type="match status" value="1"/>
</dbReference>
<evidence type="ECO:0000313" key="2">
    <source>
        <dbReference type="EMBL" id="KAA0258432.1"/>
    </source>
</evidence>
<name>A0A5A8F811_9BACT</name>
<dbReference type="PRINTS" id="PR00445">
    <property type="entry name" value="HUPFHYPC"/>
</dbReference>
<comment type="caution">
    <text evidence="2">The sequence shown here is derived from an EMBL/GenBank/DDBJ whole genome shotgun (WGS) entry which is preliminary data.</text>
</comment>
<dbReference type="OrthoDB" id="9806017at2"/>
<dbReference type="FunFam" id="2.30.30.140:FF:000022">
    <property type="entry name" value="Hydrogenase assembly chaperone HybG"/>
    <property type="match status" value="1"/>
</dbReference>
<reference evidence="2 3" key="1">
    <citation type="submission" date="2019-06" db="EMBL/GenBank/DDBJ databases">
        <title>Genomic insights into carbon and energy metabolism of Deferribacter autotrophicus revealed new metabolic traits in the phylum Deferribacteres.</title>
        <authorList>
            <person name="Slobodkin A.I."/>
            <person name="Slobodkina G.B."/>
            <person name="Allioux M."/>
            <person name="Alain K."/>
            <person name="Jebbar M."/>
            <person name="Shadrin V."/>
            <person name="Kublanov I.V."/>
            <person name="Toshchakov S.V."/>
            <person name="Bonch-Osmolovskaya E.A."/>
        </authorList>
    </citation>
    <scope>NUCLEOTIDE SEQUENCE [LARGE SCALE GENOMIC DNA]</scope>
    <source>
        <strain evidence="2 3">SL50</strain>
    </source>
</reference>
<dbReference type="InterPro" id="IPR019812">
    <property type="entry name" value="Hydgase_assmbl_chp_CS"/>
</dbReference>
<organism evidence="2 3">
    <name type="scientific">Deferribacter autotrophicus</name>
    <dbReference type="NCBI Taxonomy" id="500465"/>
    <lineage>
        <taxon>Bacteria</taxon>
        <taxon>Pseudomonadati</taxon>
        <taxon>Deferribacterota</taxon>
        <taxon>Deferribacteres</taxon>
        <taxon>Deferribacterales</taxon>
        <taxon>Deferribacteraceae</taxon>
        <taxon>Deferribacter</taxon>
    </lineage>
</organism>
<dbReference type="Proteomes" id="UP000322876">
    <property type="component" value="Unassembled WGS sequence"/>
</dbReference>
<dbReference type="GO" id="GO:0005506">
    <property type="term" value="F:iron ion binding"/>
    <property type="evidence" value="ECO:0007669"/>
    <property type="project" value="TreeGrafter"/>
</dbReference>
<dbReference type="PANTHER" id="PTHR35177:SF2">
    <property type="entry name" value="HYDROGENASE MATURATION FACTOR HYBG"/>
    <property type="match status" value="1"/>
</dbReference>
<dbReference type="GO" id="GO:0051604">
    <property type="term" value="P:protein maturation"/>
    <property type="evidence" value="ECO:0007669"/>
    <property type="project" value="TreeGrafter"/>
</dbReference>
<evidence type="ECO:0000256" key="1">
    <source>
        <dbReference type="ARBA" id="ARBA00006018"/>
    </source>
</evidence>
<sequence>MCLGLPGKVIEIKEFSAIVDIAGTKREVSTMMLAENVEVGDYVMVHVGFAIAKMDPEEAEETLKTIIEYADEID</sequence>
<dbReference type="PROSITE" id="PS01097">
    <property type="entry name" value="HUPF_HYPC"/>
    <property type="match status" value="1"/>
</dbReference>
<dbReference type="SUPFAM" id="SSF159127">
    <property type="entry name" value="HupF/HypC-like"/>
    <property type="match status" value="1"/>
</dbReference>
<dbReference type="EMBL" id="VFJB01000004">
    <property type="protein sequence ID" value="KAA0258432.1"/>
    <property type="molecule type" value="Genomic_DNA"/>
</dbReference>
<accession>A0A5A8F811</accession>